<keyword evidence="5" id="KW-1185">Reference proteome</keyword>
<dbReference type="Gene3D" id="2.60.40.1220">
    <property type="match status" value="1"/>
</dbReference>
<feature type="domain" description="SLH" evidence="3">
    <location>
        <begin position="125"/>
        <end position="188"/>
    </location>
</feature>
<dbReference type="Pfam" id="PF00395">
    <property type="entry name" value="SLH"/>
    <property type="match status" value="2"/>
</dbReference>
<feature type="domain" description="SLH" evidence="3">
    <location>
        <begin position="57"/>
        <end position="122"/>
    </location>
</feature>
<sequence>MREMSYNLSKENSQQPKDIRGGEKKVMKKSLSAILSLAMAFSMFSSVAFGAEAEAKKTSADFDDLKDLTAEQKVIFDAMISGGIFDGVGEKTFGLKDKMNRAQFAKVAALIFDLEVDTSLKTSSFSDVKAEDPANGYALPYIEALKAAGLTDGYAPGEYNPAGEVTKQELATFLVRGLGWEAEAKASAGVSDKTVSDWAKGYVAVAIEKKILTSGEDGTFGGTSAATRDLLVLSSYAADKQYVPAGKVSVTEAKATGVRQVTVNFNKPVDTDKAQVTLKKGSLAIATTTKFSEDKKSAILTLDDVKITAGSYSVAVTGLDAATIDKSTAEFTAEDEKLTKLSFVNPSEKIAKSPSVIVKVKAENQYGENASINGGSYTAMAGGETKTVKRNDDTGFLEIELDTTKNSAGTPTTSELDVVPINIYLTNSNISAQKTFKIGTEPMVSKIELGAPVYSTGSTTLNGEGEYVELPITRYDQYGDVFKDNDKFTGAFASLSDRTKADVIITPWNDEALKFDATTAKKDKLKISLSKNIDKAGEYTATVYVSGSSATATISVKSTKLATSVDFGSFNGVLATGDVNKYIPIVAYDANGDQLSADDIVDNAKNKRFTISVSGANIATAPLGNGNDAIVTSGEHKGKIKLDSITAGKGGVVYVNLGIYTANVQVNKYQQYTVQDQRVADTIKLVSAEPAHKATNGGASKVKWQVLDQYGEKLDALGSNAANYKLAVSVSNATYGSVSGPVADGVDIPSTNFKAFNGKEIKLTGQNVTNAAQKVKLEVKLLENKTGFADETKTVTLKTVDNEVEVLPSTTELNYRIEPVKDLFAVLDSGMTNNFKDTDAGKFYNALGRTISIKAKDKSGNEVAIPENLITAVTSSNTSVAHAVYNNGFGFKFDENGKAVPDVSNVADAGKAAIVGNKAGTATITIAYTNLKGEQKTEVVNVNVKTDPVSVASLTAGNSSYDAAKTGNTLNDNAYAIMDLKVIDNYGIEYTKEEIFNFRQFTNVLYTVSDVHGGGTVTVAGDGRITLNGNVTDFVLKATSGTKSVTTDVRVTP</sequence>
<feature type="region of interest" description="Disordered" evidence="2">
    <location>
        <begin position="1"/>
        <end position="23"/>
    </location>
</feature>
<evidence type="ECO:0000313" key="4">
    <source>
        <dbReference type="EMBL" id="MUG72456.1"/>
    </source>
</evidence>
<comment type="caution">
    <text evidence="4">The sequence shown here is derived from an EMBL/GenBank/DDBJ whole genome shotgun (WGS) entry which is preliminary data.</text>
</comment>
<reference evidence="4 5" key="1">
    <citation type="submission" date="2019-11" db="EMBL/GenBank/DDBJ databases">
        <title>Draft genome sequences of five Paenibacillus species of dairy origin.</title>
        <authorList>
            <person name="Olajide A.M."/>
            <person name="Chen S."/>
            <person name="Lapointe G."/>
        </authorList>
    </citation>
    <scope>NUCLEOTIDE SEQUENCE [LARGE SCALE GENOMIC DNA]</scope>
    <source>
        <strain evidence="4 5">2CS3</strain>
    </source>
</reference>
<accession>A0A7X2ZCQ4</accession>
<proteinExistence type="predicted"/>
<organism evidence="4 5">
    <name type="scientific">Paenibacillus validus</name>
    <dbReference type="NCBI Taxonomy" id="44253"/>
    <lineage>
        <taxon>Bacteria</taxon>
        <taxon>Bacillati</taxon>
        <taxon>Bacillota</taxon>
        <taxon>Bacilli</taxon>
        <taxon>Bacillales</taxon>
        <taxon>Paenibacillaceae</taxon>
        <taxon>Paenibacillus</taxon>
    </lineage>
</organism>
<evidence type="ECO:0000256" key="1">
    <source>
        <dbReference type="ARBA" id="ARBA00022729"/>
    </source>
</evidence>
<dbReference type="EMBL" id="WNZX01000015">
    <property type="protein sequence ID" value="MUG72456.1"/>
    <property type="molecule type" value="Genomic_DNA"/>
</dbReference>
<dbReference type="AlphaFoldDB" id="A0A7X2ZCQ4"/>
<evidence type="ECO:0000313" key="5">
    <source>
        <dbReference type="Proteomes" id="UP000450917"/>
    </source>
</evidence>
<protein>
    <recommendedName>
        <fullName evidence="3">SLH domain-containing protein</fullName>
    </recommendedName>
</protein>
<dbReference type="RefSeq" id="WP_155615198.1">
    <property type="nucleotide sequence ID" value="NZ_WNZX01000015.1"/>
</dbReference>
<gene>
    <name evidence="4" type="ORF">GNP93_17450</name>
</gene>
<feature type="compositionally biased region" description="Polar residues" evidence="2">
    <location>
        <begin position="1"/>
        <end position="16"/>
    </location>
</feature>
<dbReference type="InterPro" id="IPR014755">
    <property type="entry name" value="Cu-Rt/internalin_Ig-like"/>
</dbReference>
<dbReference type="InterPro" id="IPR001119">
    <property type="entry name" value="SLH_dom"/>
</dbReference>
<dbReference type="Proteomes" id="UP000450917">
    <property type="component" value="Unassembled WGS sequence"/>
</dbReference>
<keyword evidence="1" id="KW-0732">Signal</keyword>
<dbReference type="PROSITE" id="PS51272">
    <property type="entry name" value="SLH"/>
    <property type="match status" value="2"/>
</dbReference>
<name>A0A7X2ZCQ4_9BACL</name>
<evidence type="ECO:0000256" key="2">
    <source>
        <dbReference type="SAM" id="MobiDB-lite"/>
    </source>
</evidence>
<evidence type="ECO:0000259" key="3">
    <source>
        <dbReference type="PROSITE" id="PS51272"/>
    </source>
</evidence>